<dbReference type="FunFam" id="1.20.1050.10:FF:000045">
    <property type="entry name" value="Glutathione S-transferase family protein"/>
    <property type="match status" value="1"/>
</dbReference>
<dbReference type="InterPro" id="IPR036249">
    <property type="entry name" value="Thioredoxin-like_sf"/>
</dbReference>
<dbReference type="PANTHER" id="PTHR32419:SF31">
    <property type="entry name" value="OS02G0814800 PROTEIN"/>
    <property type="match status" value="1"/>
</dbReference>
<dbReference type="InterPro" id="IPR010987">
    <property type="entry name" value="Glutathione-S-Trfase_C-like"/>
</dbReference>
<dbReference type="SFLD" id="SFLDG01206">
    <property type="entry name" value="Xi.1"/>
    <property type="match status" value="1"/>
</dbReference>
<dbReference type="PANTHER" id="PTHR32419">
    <property type="entry name" value="GLUTATHIONYL-HYDROQUINONE REDUCTASE"/>
    <property type="match status" value="1"/>
</dbReference>
<dbReference type="PROSITE" id="PS50405">
    <property type="entry name" value="GST_CTER"/>
    <property type="match status" value="1"/>
</dbReference>
<dbReference type="GO" id="GO:0005737">
    <property type="term" value="C:cytoplasm"/>
    <property type="evidence" value="ECO:0007669"/>
    <property type="project" value="TreeGrafter"/>
</dbReference>
<dbReference type="Gene3D" id="1.20.1050.10">
    <property type="match status" value="1"/>
</dbReference>
<dbReference type="Pfam" id="PF13410">
    <property type="entry name" value="GST_C_2"/>
    <property type="match status" value="1"/>
</dbReference>
<dbReference type="InterPro" id="IPR016639">
    <property type="entry name" value="GST_Omega/GSH"/>
</dbReference>
<protein>
    <recommendedName>
        <fullName evidence="2">GST C-terminal domain-containing protein</fullName>
    </recommendedName>
</protein>
<accession>A0A7N0TVQ1</accession>
<evidence type="ECO:0000259" key="2">
    <source>
        <dbReference type="PROSITE" id="PS50405"/>
    </source>
</evidence>
<reference evidence="3" key="1">
    <citation type="submission" date="2021-01" db="UniProtKB">
        <authorList>
            <consortium name="EnsemblPlants"/>
        </authorList>
    </citation>
    <scope>IDENTIFICATION</scope>
</reference>
<dbReference type="AlphaFoldDB" id="A0A7N0TVQ1"/>
<dbReference type="GO" id="GO:0004364">
    <property type="term" value="F:glutathione transferase activity"/>
    <property type="evidence" value="ECO:0007669"/>
    <property type="project" value="InterPro"/>
</dbReference>
<dbReference type="SFLD" id="SFLDS00019">
    <property type="entry name" value="Glutathione_Transferase_(cytos"/>
    <property type="match status" value="1"/>
</dbReference>
<dbReference type="Gramene" id="Kaladp0046s0115.1.v1.1">
    <property type="protein sequence ID" value="Kaladp0046s0115.1.v1.1"/>
    <property type="gene ID" value="Kaladp0046s0115.v1.1"/>
</dbReference>
<evidence type="ECO:0000313" key="3">
    <source>
        <dbReference type="EnsemblPlants" id="Kaladp0046s0115.1.v1.1"/>
    </source>
</evidence>
<name>A0A7N0TVQ1_KALFE</name>
<dbReference type="SUPFAM" id="SSF52833">
    <property type="entry name" value="Thioredoxin-like"/>
    <property type="match status" value="1"/>
</dbReference>
<dbReference type="CDD" id="cd03190">
    <property type="entry name" value="GST_C_Omega_like"/>
    <property type="match status" value="1"/>
</dbReference>
<dbReference type="Gene3D" id="3.40.30.10">
    <property type="entry name" value="Glutaredoxin"/>
    <property type="match status" value="1"/>
</dbReference>
<proteinExistence type="predicted"/>
<dbReference type="InterPro" id="IPR047047">
    <property type="entry name" value="GST_Omega-like_C"/>
</dbReference>
<feature type="region of interest" description="Disordered" evidence="1">
    <location>
        <begin position="1"/>
        <end position="28"/>
    </location>
</feature>
<dbReference type="Pfam" id="PF13409">
    <property type="entry name" value="GST_N_2"/>
    <property type="match status" value="1"/>
</dbReference>
<evidence type="ECO:0000256" key="1">
    <source>
        <dbReference type="SAM" id="MobiDB-lite"/>
    </source>
</evidence>
<dbReference type="InterPro" id="IPR036282">
    <property type="entry name" value="Glutathione-S-Trfase_C_sf"/>
</dbReference>
<dbReference type="OMA" id="HGWTAAW"/>
<feature type="domain" description="GST C-terminal" evidence="2">
    <location>
        <begin position="245"/>
        <end position="387"/>
    </location>
</feature>
<sequence length="414" mass="46144">MTSLVSPLTSPSSPWLVPSSKTTTKKNCSSSRRCFRRPVIYLRSSSTPPNPDLLKSITKLLWGKSLPPQLLISTVRASWNGGWKLMMSQLAPSDSSGGFSRPISQFRSDSDSFRRRSNKLHLYVGLPCPWAHRTLIVRALKGLEKAAPVSVASPGMDGSWEFKEGGGAAEGGKMSGSLDKGGNGCANLKEVYRSRRGGYDGRATVPMLWDVERKDVVCNESYDIIELFNSGMNDFAENPSLDLAPQSLKGKIDEWNQIIYHAVNNGVYRCGFAQTQEAYDMAVSELFDALDLLDDHLGGSRYLCGDALTLADICLFTTLVRFDLVYNVLFKCTKKKLVEYRYLHDYLRDIYQIPKVAETCNLEAIMDGYYKFLFPLNPGGIRPARPSDCEDEALLEPHKRQVLSSMDRSMQVTA</sequence>
<dbReference type="SFLD" id="SFLDG01148">
    <property type="entry name" value="Xi_(cytGST)"/>
    <property type="match status" value="1"/>
</dbReference>
<organism evidence="3 4">
    <name type="scientific">Kalanchoe fedtschenkoi</name>
    <name type="common">Lavender scallops</name>
    <name type="synonym">South American air plant</name>
    <dbReference type="NCBI Taxonomy" id="63787"/>
    <lineage>
        <taxon>Eukaryota</taxon>
        <taxon>Viridiplantae</taxon>
        <taxon>Streptophyta</taxon>
        <taxon>Embryophyta</taxon>
        <taxon>Tracheophyta</taxon>
        <taxon>Spermatophyta</taxon>
        <taxon>Magnoliopsida</taxon>
        <taxon>eudicotyledons</taxon>
        <taxon>Gunneridae</taxon>
        <taxon>Pentapetalae</taxon>
        <taxon>Saxifragales</taxon>
        <taxon>Crassulaceae</taxon>
        <taxon>Kalanchoe</taxon>
    </lineage>
</organism>
<dbReference type="FunFam" id="3.40.30.10:FF:000265">
    <property type="entry name" value="Glutathione S-transferase family protein"/>
    <property type="match status" value="1"/>
</dbReference>
<evidence type="ECO:0000313" key="4">
    <source>
        <dbReference type="Proteomes" id="UP000594263"/>
    </source>
</evidence>
<dbReference type="EnsemblPlants" id="Kaladp0046s0115.1.v1.1">
    <property type="protein sequence ID" value="Kaladp0046s0115.1.v1.1"/>
    <property type="gene ID" value="Kaladp0046s0115.v1.1"/>
</dbReference>
<dbReference type="SUPFAM" id="SSF47616">
    <property type="entry name" value="GST C-terminal domain-like"/>
    <property type="match status" value="1"/>
</dbReference>
<dbReference type="InterPro" id="IPR040079">
    <property type="entry name" value="Glutathione_S-Trfase"/>
</dbReference>
<keyword evidence="4" id="KW-1185">Reference proteome</keyword>
<dbReference type="Proteomes" id="UP000594263">
    <property type="component" value="Unplaced"/>
</dbReference>
<dbReference type="InterPro" id="IPR004045">
    <property type="entry name" value="Glutathione_S-Trfase_N"/>
</dbReference>